<dbReference type="EMBL" id="JABEVY010000916">
    <property type="protein sequence ID" value="KAF5227110.1"/>
    <property type="molecule type" value="Genomic_DNA"/>
</dbReference>
<evidence type="ECO:0000313" key="1">
    <source>
        <dbReference type="EMBL" id="KAF5227110.1"/>
    </source>
</evidence>
<evidence type="ECO:0000313" key="2">
    <source>
        <dbReference type="Proteomes" id="UP000573603"/>
    </source>
</evidence>
<keyword evidence="2" id="KW-1185">Reference proteome</keyword>
<comment type="caution">
    <text evidence="1">The sequence shown here is derived from an EMBL/GenBank/DDBJ whole genome shotgun (WGS) entry which is preliminary data.</text>
</comment>
<feature type="non-terminal residue" evidence="1">
    <location>
        <position position="115"/>
    </location>
</feature>
<accession>A0A8H4YFH5</accession>
<name>A0A8H4YFH5_9HYPO</name>
<sequence length="115" mass="13008">MVRTETLLSEYINFSDQNAGLSDAELTNKELMFYGAAAVSHLCNEQEQGMNIGENLQQSERFRFIRELDIISSIYSIAPISKKAGIKSTPPVIAWSRRLQTVFLGFCCTRDMHDV</sequence>
<organism evidence="1 2">
    <name type="scientific">Fusarium anthophilum</name>
    <dbReference type="NCBI Taxonomy" id="48485"/>
    <lineage>
        <taxon>Eukaryota</taxon>
        <taxon>Fungi</taxon>
        <taxon>Dikarya</taxon>
        <taxon>Ascomycota</taxon>
        <taxon>Pezizomycotina</taxon>
        <taxon>Sordariomycetes</taxon>
        <taxon>Hypocreomycetidae</taxon>
        <taxon>Hypocreales</taxon>
        <taxon>Nectriaceae</taxon>
        <taxon>Fusarium</taxon>
        <taxon>Fusarium fujikuroi species complex</taxon>
    </lineage>
</organism>
<reference evidence="1 2" key="1">
    <citation type="journal article" date="2020" name="BMC Genomics">
        <title>Correction to: Identification and distribution of gene clusters required for synthesis of sphingolipid metabolism inhibitors in diverse species of the filamentous fungus Fusarium.</title>
        <authorList>
            <person name="Kim H.S."/>
            <person name="Lohmar J.M."/>
            <person name="Busman M."/>
            <person name="Brown D.W."/>
            <person name="Naumann T.A."/>
            <person name="Divon H.H."/>
            <person name="Lysoe E."/>
            <person name="Uhlig S."/>
            <person name="Proctor R.H."/>
        </authorList>
    </citation>
    <scope>NUCLEOTIDE SEQUENCE [LARGE SCALE GENOMIC DNA]</scope>
    <source>
        <strain evidence="1 2">NRRL 25214</strain>
    </source>
</reference>
<proteinExistence type="predicted"/>
<protein>
    <submittedName>
        <fullName evidence="1">Uncharacterized protein</fullName>
    </submittedName>
</protein>
<gene>
    <name evidence="1" type="ORF">FANTH_14869</name>
</gene>
<dbReference type="Proteomes" id="UP000573603">
    <property type="component" value="Unassembled WGS sequence"/>
</dbReference>
<dbReference type="AlphaFoldDB" id="A0A8H4YFH5"/>